<evidence type="ECO:0000256" key="1">
    <source>
        <dbReference type="ARBA" id="ARBA00004141"/>
    </source>
</evidence>
<feature type="transmembrane region" description="Helical" evidence="5">
    <location>
        <begin position="172"/>
        <end position="190"/>
    </location>
</feature>
<dbReference type="EMBL" id="STGY01000029">
    <property type="protein sequence ID" value="THV42094.1"/>
    <property type="molecule type" value="Genomic_DNA"/>
</dbReference>
<dbReference type="Proteomes" id="UP000308760">
    <property type="component" value="Unassembled WGS sequence"/>
</dbReference>
<name>A0A4S8QMY9_9ACTN</name>
<keyword evidence="2 5" id="KW-0812">Transmembrane</keyword>
<evidence type="ECO:0000259" key="6">
    <source>
        <dbReference type="Pfam" id="PF01061"/>
    </source>
</evidence>
<accession>A0A4S8QMY9</accession>
<feature type="transmembrane region" description="Helical" evidence="5">
    <location>
        <begin position="63"/>
        <end position="84"/>
    </location>
</feature>
<keyword evidence="3 5" id="KW-1133">Transmembrane helix</keyword>
<dbReference type="PANTHER" id="PTHR43027:SF2">
    <property type="entry name" value="TRANSPORT PERMEASE PROTEIN"/>
    <property type="match status" value="1"/>
</dbReference>
<dbReference type="OrthoDB" id="3399482at2"/>
<dbReference type="InterPro" id="IPR052902">
    <property type="entry name" value="ABC-2_transporter"/>
</dbReference>
<evidence type="ECO:0000313" key="7">
    <source>
        <dbReference type="EMBL" id="THV42094.1"/>
    </source>
</evidence>
<organism evidence="7 8">
    <name type="scientific">Glycomyces buryatensis</name>
    <dbReference type="NCBI Taxonomy" id="2570927"/>
    <lineage>
        <taxon>Bacteria</taxon>
        <taxon>Bacillati</taxon>
        <taxon>Actinomycetota</taxon>
        <taxon>Actinomycetes</taxon>
        <taxon>Glycomycetales</taxon>
        <taxon>Glycomycetaceae</taxon>
        <taxon>Glycomyces</taxon>
    </lineage>
</organism>
<dbReference type="PANTHER" id="PTHR43027">
    <property type="entry name" value="DOXORUBICIN RESISTANCE ABC TRANSPORTER PERMEASE PROTEIN DRRC-RELATED"/>
    <property type="match status" value="1"/>
</dbReference>
<protein>
    <submittedName>
        <fullName evidence="7">ABC transporter permease</fullName>
    </submittedName>
</protein>
<comment type="caution">
    <text evidence="7">The sequence shown here is derived from an EMBL/GenBank/DDBJ whole genome shotgun (WGS) entry which is preliminary data.</text>
</comment>
<dbReference type="GO" id="GO:0016020">
    <property type="term" value="C:membrane"/>
    <property type="evidence" value="ECO:0007669"/>
    <property type="project" value="UniProtKB-SubCell"/>
</dbReference>
<reference evidence="8" key="1">
    <citation type="submission" date="2019-04" db="EMBL/GenBank/DDBJ databases">
        <title>Nocardioides xinjiangensis sp. nov.</title>
        <authorList>
            <person name="Liu S."/>
        </authorList>
    </citation>
    <scope>NUCLEOTIDE SEQUENCE [LARGE SCALE GENOMIC DNA]</scope>
    <source>
        <strain evidence="8">18</strain>
    </source>
</reference>
<gene>
    <name evidence="7" type="ORF">FAB82_07560</name>
</gene>
<feature type="domain" description="ABC-2 type transporter transmembrane" evidence="6">
    <location>
        <begin position="15"/>
        <end position="203"/>
    </location>
</feature>
<reference evidence="7 8" key="2">
    <citation type="submission" date="2019-05" db="EMBL/GenBank/DDBJ databases">
        <title>Glycomyces buryatensis sp. nov.</title>
        <authorList>
            <person name="Nikitina E."/>
        </authorList>
    </citation>
    <scope>NUCLEOTIDE SEQUENCE [LARGE SCALE GENOMIC DNA]</scope>
    <source>
        <strain evidence="7 8">18</strain>
    </source>
</reference>
<dbReference type="Pfam" id="PF01061">
    <property type="entry name" value="ABC2_membrane"/>
    <property type="match status" value="1"/>
</dbReference>
<dbReference type="InterPro" id="IPR013525">
    <property type="entry name" value="ABC2_TM"/>
</dbReference>
<evidence type="ECO:0000256" key="5">
    <source>
        <dbReference type="SAM" id="Phobius"/>
    </source>
</evidence>
<evidence type="ECO:0000256" key="2">
    <source>
        <dbReference type="ARBA" id="ARBA00022692"/>
    </source>
</evidence>
<evidence type="ECO:0000313" key="8">
    <source>
        <dbReference type="Proteomes" id="UP000308760"/>
    </source>
</evidence>
<evidence type="ECO:0000256" key="3">
    <source>
        <dbReference type="ARBA" id="ARBA00022989"/>
    </source>
</evidence>
<evidence type="ECO:0000256" key="4">
    <source>
        <dbReference type="ARBA" id="ARBA00023136"/>
    </source>
</evidence>
<comment type="subcellular location">
    <subcellularLocation>
        <location evidence="1">Membrane</location>
        <topology evidence="1">Multi-pass membrane protein</topology>
    </subcellularLocation>
</comment>
<feature type="transmembrane region" description="Helical" evidence="5">
    <location>
        <begin position="223"/>
        <end position="249"/>
    </location>
</feature>
<dbReference type="RefSeq" id="WP_136533939.1">
    <property type="nucleotide sequence ID" value="NZ_STGY01000029.1"/>
</dbReference>
<dbReference type="GO" id="GO:0140359">
    <property type="term" value="F:ABC-type transporter activity"/>
    <property type="evidence" value="ECO:0007669"/>
    <property type="project" value="InterPro"/>
</dbReference>
<keyword evidence="8" id="KW-1185">Reference proteome</keyword>
<proteinExistence type="predicted"/>
<feature type="transmembrane region" description="Helical" evidence="5">
    <location>
        <begin position="32"/>
        <end position="51"/>
    </location>
</feature>
<keyword evidence="4 5" id="KW-0472">Membrane</keyword>
<feature type="transmembrane region" description="Helical" evidence="5">
    <location>
        <begin position="105"/>
        <end position="129"/>
    </location>
</feature>
<dbReference type="AlphaFoldDB" id="A0A4S8QMY9"/>
<feature type="transmembrane region" description="Helical" evidence="5">
    <location>
        <begin position="141"/>
        <end position="160"/>
    </location>
</feature>
<sequence length="255" mass="26838">MSTNAVAPARRRPHWWTLAVAESRLIGRNRTVMATIVIMPLVFGLMLMQSGRGFLASSTGTLAATQLGLLLMFGVFMGTTMTLAARREQLYLKRLRTSAASTASIVTGLAAPPVFIALAQFAFLAVVTAWFWSSAPAHPELLVLAFVVGAVTAVALGFLTASFTKNPEAAQITVLPGMMLLMVGMGWALVRPTGEVEWFQMAVPGGAVIELVRAAWDGPAGGYAAAAAVPALLALAVSAVAVALAAVLFRWQPRT</sequence>